<feature type="transmembrane region" description="Helical" evidence="1">
    <location>
        <begin position="26"/>
        <end position="48"/>
    </location>
</feature>
<accession>A0A0F4PXK0</accession>
<dbReference type="AlphaFoldDB" id="A0A0F4PXK0"/>
<dbReference type="PATRIC" id="fig|151081.8.peg.610"/>
<evidence type="ECO:0000313" key="2">
    <source>
        <dbReference type="EMBL" id="KJY94946.1"/>
    </source>
</evidence>
<organism evidence="2 3">
    <name type="scientific">Pseudoalteromonas ruthenica</name>
    <dbReference type="NCBI Taxonomy" id="151081"/>
    <lineage>
        <taxon>Bacteria</taxon>
        <taxon>Pseudomonadati</taxon>
        <taxon>Pseudomonadota</taxon>
        <taxon>Gammaproteobacteria</taxon>
        <taxon>Alteromonadales</taxon>
        <taxon>Pseudoalteromonadaceae</taxon>
        <taxon>Pseudoalteromonas</taxon>
    </lineage>
</organism>
<keyword evidence="1" id="KW-1133">Transmembrane helix</keyword>
<evidence type="ECO:0000313" key="3">
    <source>
        <dbReference type="Proteomes" id="UP000033664"/>
    </source>
</evidence>
<proteinExistence type="predicted"/>
<keyword evidence="1" id="KW-0472">Membrane</keyword>
<evidence type="ECO:0000256" key="1">
    <source>
        <dbReference type="SAM" id="Phobius"/>
    </source>
</evidence>
<keyword evidence="1" id="KW-0812">Transmembrane</keyword>
<name>A0A0F4PXK0_9GAMM</name>
<gene>
    <name evidence="2" type="ORF">TW72_18355</name>
</gene>
<comment type="caution">
    <text evidence="2">The sequence shown here is derived from an EMBL/GenBank/DDBJ whole genome shotgun (WGS) entry which is preliminary data.</text>
</comment>
<dbReference type="GeneID" id="58230462"/>
<sequence>MYSQFVLPANHTLEGAQLSFQKCIIAANWSMVLSLGLVICSLLMSFYFDSYLPITMQITAHIGTIVFAAIFKLAYVVRCVGVYGLGYRVF</sequence>
<reference evidence="2 3" key="1">
    <citation type="journal article" date="2015" name="BMC Genomics">
        <title>Genome mining reveals unlocked bioactive potential of marine Gram-negative bacteria.</title>
        <authorList>
            <person name="Machado H."/>
            <person name="Sonnenschein E.C."/>
            <person name="Melchiorsen J."/>
            <person name="Gram L."/>
        </authorList>
    </citation>
    <scope>NUCLEOTIDE SEQUENCE [LARGE SCALE GENOMIC DNA]</scope>
    <source>
        <strain evidence="2 3">S3137</strain>
    </source>
</reference>
<feature type="transmembrane region" description="Helical" evidence="1">
    <location>
        <begin position="60"/>
        <end position="85"/>
    </location>
</feature>
<keyword evidence="3" id="KW-1185">Reference proteome</keyword>
<dbReference type="OrthoDB" id="6305308at2"/>
<dbReference type="EMBL" id="JXXZ01000025">
    <property type="protein sequence ID" value="KJY94946.1"/>
    <property type="molecule type" value="Genomic_DNA"/>
</dbReference>
<dbReference type="RefSeq" id="WP_045978452.1">
    <property type="nucleotide sequence ID" value="NZ_JXXY01000002.1"/>
</dbReference>
<dbReference type="Proteomes" id="UP000033664">
    <property type="component" value="Unassembled WGS sequence"/>
</dbReference>
<protein>
    <submittedName>
        <fullName evidence="2">Uncharacterized protein</fullName>
    </submittedName>
</protein>